<sequence>MDWLPYLRQLSMRPRALKYTGIYDMMPGTMKKYLEGCSLTEVGRVLKTLTELTNRTGFESAVNTVNQAIYYDAKDADSLKNPYRRLYSNAPELPPMPLNPGIPQMKQMSANLIAYDAFLERKGGAAHA</sequence>
<gene>
    <name evidence="1" type="ORF">SDC9_206186</name>
</gene>
<comment type="caution">
    <text evidence="1">The sequence shown here is derived from an EMBL/GenBank/DDBJ whole genome shotgun (WGS) entry which is preliminary data.</text>
</comment>
<evidence type="ECO:0000313" key="1">
    <source>
        <dbReference type="EMBL" id="MPN58481.1"/>
    </source>
</evidence>
<name>A0A645J4C0_9ZZZZ</name>
<organism evidence="1">
    <name type="scientific">bioreactor metagenome</name>
    <dbReference type="NCBI Taxonomy" id="1076179"/>
    <lineage>
        <taxon>unclassified sequences</taxon>
        <taxon>metagenomes</taxon>
        <taxon>ecological metagenomes</taxon>
    </lineage>
</organism>
<proteinExistence type="predicted"/>
<protein>
    <submittedName>
        <fullName evidence="1">Uncharacterized protein</fullName>
    </submittedName>
</protein>
<dbReference type="EMBL" id="VSSQ01131211">
    <property type="protein sequence ID" value="MPN58481.1"/>
    <property type="molecule type" value="Genomic_DNA"/>
</dbReference>
<dbReference type="AlphaFoldDB" id="A0A645J4C0"/>
<reference evidence="1" key="1">
    <citation type="submission" date="2019-08" db="EMBL/GenBank/DDBJ databases">
        <authorList>
            <person name="Kucharzyk K."/>
            <person name="Murdoch R.W."/>
            <person name="Higgins S."/>
            <person name="Loffler F."/>
        </authorList>
    </citation>
    <scope>NUCLEOTIDE SEQUENCE</scope>
</reference>
<accession>A0A645J4C0</accession>